<dbReference type="EMBL" id="BAAANO010000025">
    <property type="protein sequence ID" value="GAA2012449.1"/>
    <property type="molecule type" value="Genomic_DNA"/>
</dbReference>
<organism evidence="2 3">
    <name type="scientific">Brevibacterium samyangense</name>
    <dbReference type="NCBI Taxonomy" id="366888"/>
    <lineage>
        <taxon>Bacteria</taxon>
        <taxon>Bacillati</taxon>
        <taxon>Actinomycetota</taxon>
        <taxon>Actinomycetes</taxon>
        <taxon>Micrococcales</taxon>
        <taxon>Brevibacteriaceae</taxon>
        <taxon>Brevibacterium</taxon>
    </lineage>
</organism>
<feature type="region of interest" description="Disordered" evidence="1">
    <location>
        <begin position="89"/>
        <end position="113"/>
    </location>
</feature>
<proteinExistence type="predicted"/>
<reference evidence="2 3" key="1">
    <citation type="journal article" date="2019" name="Int. J. Syst. Evol. Microbiol.">
        <title>The Global Catalogue of Microorganisms (GCM) 10K type strain sequencing project: providing services to taxonomists for standard genome sequencing and annotation.</title>
        <authorList>
            <consortium name="The Broad Institute Genomics Platform"/>
            <consortium name="The Broad Institute Genome Sequencing Center for Infectious Disease"/>
            <person name="Wu L."/>
            <person name="Ma J."/>
        </authorList>
    </citation>
    <scope>NUCLEOTIDE SEQUENCE [LARGE SCALE GENOMIC DNA]</scope>
    <source>
        <strain evidence="2 3">JCM 14546</strain>
    </source>
</reference>
<sequence>MYSLASGGVTTTVGTPAFTGRDDSDDLRTNIGFGLASAALTYVTYGLSFRLTEATDSWLARHGMPNPRLGSALFTTAVMYGTTLLLDTVPEDADDDGEAAAPGYVPARPVRDS</sequence>
<evidence type="ECO:0000313" key="3">
    <source>
        <dbReference type="Proteomes" id="UP001500755"/>
    </source>
</evidence>
<evidence type="ECO:0000256" key="1">
    <source>
        <dbReference type="SAM" id="MobiDB-lite"/>
    </source>
</evidence>
<gene>
    <name evidence="2" type="ORF">GCM10009755_24930</name>
</gene>
<comment type="caution">
    <text evidence="2">The sequence shown here is derived from an EMBL/GenBank/DDBJ whole genome shotgun (WGS) entry which is preliminary data.</text>
</comment>
<evidence type="ECO:0000313" key="2">
    <source>
        <dbReference type="EMBL" id="GAA2012449.1"/>
    </source>
</evidence>
<feature type="compositionally biased region" description="Acidic residues" evidence="1">
    <location>
        <begin position="89"/>
        <end position="98"/>
    </location>
</feature>
<keyword evidence="3" id="KW-1185">Reference proteome</keyword>
<dbReference type="Proteomes" id="UP001500755">
    <property type="component" value="Unassembled WGS sequence"/>
</dbReference>
<name>A0ABN2TKZ1_9MICO</name>
<accession>A0ABN2TKZ1</accession>
<protein>
    <submittedName>
        <fullName evidence="2">Uncharacterized protein</fullName>
    </submittedName>
</protein>